<dbReference type="Proteomes" id="UP000717996">
    <property type="component" value="Unassembled WGS sequence"/>
</dbReference>
<dbReference type="InterPro" id="IPR024982">
    <property type="entry name" value="Rax2-like_C"/>
</dbReference>
<keyword evidence="1 2" id="KW-0728">SH3 domain</keyword>
<comment type="caution">
    <text evidence="6">The sequence shown here is derived from an EMBL/GenBank/DDBJ whole genome shotgun (WGS) entry which is preliminary data.</text>
</comment>
<evidence type="ECO:0000256" key="4">
    <source>
        <dbReference type="SAM" id="Phobius"/>
    </source>
</evidence>
<dbReference type="InterPro" id="IPR001452">
    <property type="entry name" value="SH3_domain"/>
</dbReference>
<dbReference type="Pfam" id="PF12768">
    <property type="entry name" value="Rax2"/>
    <property type="match status" value="1"/>
</dbReference>
<proteinExistence type="predicted"/>
<evidence type="ECO:0000256" key="1">
    <source>
        <dbReference type="ARBA" id="ARBA00022443"/>
    </source>
</evidence>
<dbReference type="GO" id="GO:1902929">
    <property type="term" value="C:plasma membrane of growing cell tip"/>
    <property type="evidence" value="ECO:0007669"/>
    <property type="project" value="TreeGrafter"/>
</dbReference>
<sequence length="380" mass="41475">MLDPVTLQWNAVVDGITGAVRGMFASKNREIIIFGDIYAHQQSLYIANLKDQISSWAMKADNTFLPGIPVSVIEGVDANTFIVAGSLNDSNAVGFFVGIVSDKMYNSFNNTGLGPSTIINQVLLVPALNASYYYPEGAQNMLLAFGDIDLLNIGHVSAAIYDGNIWLPYLTSTQWDHQPGQIYKMIHKSDFYDSKNLRHYLSVVAVVLISVGISTGILFLMSAVGILYVFKYHPKNNPDPMPRYERFIDAFGIAATTSLGVTPIAGLAGSSKPRRSYRHDDEGIGFGMQQDSTADSDVVDTAYLAPATEPNSPPAINEANPRIFYAKYPFKSQGNGELDLNEGDKIIVTDTSDNIWWLGSKEDGTGRVISGVFPSNYVKA</sequence>
<evidence type="ECO:0000313" key="7">
    <source>
        <dbReference type="Proteomes" id="UP000717996"/>
    </source>
</evidence>
<keyword evidence="4" id="KW-0472">Membrane</keyword>
<dbReference type="OrthoDB" id="2503993at2759"/>
<accession>A0A9P7C5H8</accession>
<reference evidence="6" key="1">
    <citation type="journal article" date="2020" name="Microb. Genom.">
        <title>Genetic diversity of clinical and environmental Mucorales isolates obtained from an investigation of mucormycosis cases among solid organ transplant recipients.</title>
        <authorList>
            <person name="Nguyen M.H."/>
            <person name="Kaul D."/>
            <person name="Muto C."/>
            <person name="Cheng S.J."/>
            <person name="Richter R.A."/>
            <person name="Bruno V.M."/>
            <person name="Liu G."/>
            <person name="Beyhan S."/>
            <person name="Sundermann A.J."/>
            <person name="Mounaud S."/>
            <person name="Pasculle A.W."/>
            <person name="Nierman W.C."/>
            <person name="Driscoll E."/>
            <person name="Cumbie R."/>
            <person name="Clancy C.J."/>
            <person name="Dupont C.L."/>
        </authorList>
    </citation>
    <scope>NUCLEOTIDE SEQUENCE</scope>
    <source>
        <strain evidence="6">GL16</strain>
    </source>
</reference>
<dbReference type="Gene3D" id="2.30.30.40">
    <property type="entry name" value="SH3 Domains"/>
    <property type="match status" value="1"/>
</dbReference>
<organism evidence="6 7">
    <name type="scientific">Rhizopus oryzae</name>
    <name type="common">Mucormycosis agent</name>
    <name type="synonym">Rhizopus arrhizus var. delemar</name>
    <dbReference type="NCBI Taxonomy" id="64495"/>
    <lineage>
        <taxon>Eukaryota</taxon>
        <taxon>Fungi</taxon>
        <taxon>Fungi incertae sedis</taxon>
        <taxon>Mucoromycota</taxon>
        <taxon>Mucoromycotina</taxon>
        <taxon>Mucoromycetes</taxon>
        <taxon>Mucorales</taxon>
        <taxon>Mucorineae</taxon>
        <taxon>Rhizopodaceae</taxon>
        <taxon>Rhizopus</taxon>
    </lineage>
</organism>
<dbReference type="PROSITE" id="PS50002">
    <property type="entry name" value="SH3"/>
    <property type="match status" value="1"/>
</dbReference>
<protein>
    <recommendedName>
        <fullName evidence="5">SH3 domain-containing protein</fullName>
    </recommendedName>
</protein>
<feature type="transmembrane region" description="Helical" evidence="4">
    <location>
        <begin position="200"/>
        <end position="230"/>
    </location>
</feature>
<evidence type="ECO:0000313" key="6">
    <source>
        <dbReference type="EMBL" id="KAG1537331.1"/>
    </source>
</evidence>
<dbReference type="Pfam" id="PF14604">
    <property type="entry name" value="SH3_9"/>
    <property type="match status" value="1"/>
</dbReference>
<feature type="transmembrane region" description="Helical" evidence="4">
    <location>
        <begin position="250"/>
        <end position="269"/>
    </location>
</feature>
<keyword evidence="4" id="KW-1133">Transmembrane helix</keyword>
<dbReference type="InterPro" id="IPR036028">
    <property type="entry name" value="SH3-like_dom_sf"/>
</dbReference>
<keyword evidence="4" id="KW-0812">Transmembrane</keyword>
<evidence type="ECO:0000256" key="2">
    <source>
        <dbReference type="PROSITE-ProRule" id="PRU00192"/>
    </source>
</evidence>
<feature type="region of interest" description="Disordered" evidence="3">
    <location>
        <begin position="269"/>
        <end position="290"/>
    </location>
</feature>
<dbReference type="EMBL" id="JAANIT010002156">
    <property type="protein sequence ID" value="KAG1537331.1"/>
    <property type="molecule type" value="Genomic_DNA"/>
</dbReference>
<dbReference type="PANTHER" id="PTHR31778:SF2">
    <property type="entry name" value="BUD SITE SELECTION PROTEIN RAX2"/>
    <property type="match status" value="1"/>
</dbReference>
<dbReference type="SUPFAM" id="SSF50044">
    <property type="entry name" value="SH3-domain"/>
    <property type="match status" value="1"/>
</dbReference>
<evidence type="ECO:0000256" key="3">
    <source>
        <dbReference type="SAM" id="MobiDB-lite"/>
    </source>
</evidence>
<dbReference type="AlphaFoldDB" id="A0A9P7C5H8"/>
<gene>
    <name evidence="6" type="ORF">G6F51_010433</name>
</gene>
<name>A0A9P7C5H8_RHIOR</name>
<dbReference type="CDD" id="cd00174">
    <property type="entry name" value="SH3"/>
    <property type="match status" value="1"/>
</dbReference>
<feature type="domain" description="SH3" evidence="5">
    <location>
        <begin position="319"/>
        <end position="380"/>
    </location>
</feature>
<dbReference type="PANTHER" id="PTHR31778">
    <property type="entry name" value="BUD SITE SELECTION PROTEIN RAX2"/>
    <property type="match status" value="1"/>
</dbReference>
<dbReference type="SMART" id="SM00326">
    <property type="entry name" value="SH3"/>
    <property type="match status" value="1"/>
</dbReference>
<evidence type="ECO:0000259" key="5">
    <source>
        <dbReference type="PROSITE" id="PS50002"/>
    </source>
</evidence>